<sequence length="268" mass="29170">MPTLPNRHAPDSPGTLDLPASPAPRAPAAASPVRPALKEPWLVPVTGTDAHLPAVPAERLTAEALRERFMRPPPFDPEIPGDGAWLSDRPPTQASVLVPLVQRAQGLSVLLTQRTAHLRDHAGQISFPGGRAEPEDGSPERTALREAHEEIGLPETLVDILGQLPLYRTVTAYEVTPVVALVQPSFDLRLDTGEVAEAFEVPLAFLMNPAHHRRHRVEWDGGHRQFLSMPWTGAGLASAGHPASAAREFFIWGATAAMLRNLYRFLQV</sequence>
<keyword evidence="4" id="KW-0378">Hydrolase</keyword>
<dbReference type="CDD" id="cd03426">
    <property type="entry name" value="NUDIX_CoAse_Nudt7"/>
    <property type="match status" value="1"/>
</dbReference>
<comment type="caution">
    <text evidence="9">The sequence shown here is derived from an EMBL/GenBank/DDBJ whole genome shotgun (WGS) entry which is preliminary data.</text>
</comment>
<dbReference type="InterPro" id="IPR045121">
    <property type="entry name" value="CoAse"/>
</dbReference>
<dbReference type="Gene3D" id="3.90.79.10">
    <property type="entry name" value="Nucleoside Triphosphate Pyrophosphohydrolase"/>
    <property type="match status" value="1"/>
</dbReference>
<evidence type="ECO:0000256" key="2">
    <source>
        <dbReference type="ARBA" id="ARBA00001946"/>
    </source>
</evidence>
<comment type="cofactor">
    <cofactor evidence="2">
        <name>Mg(2+)</name>
        <dbReference type="ChEBI" id="CHEBI:18420"/>
    </cofactor>
</comment>
<organism evidence="9 10">
    <name type="scientific">Roseateles terrae</name>
    <dbReference type="NCBI Taxonomy" id="431060"/>
    <lineage>
        <taxon>Bacteria</taxon>
        <taxon>Pseudomonadati</taxon>
        <taxon>Pseudomonadota</taxon>
        <taxon>Betaproteobacteria</taxon>
        <taxon>Burkholderiales</taxon>
        <taxon>Sphaerotilaceae</taxon>
        <taxon>Roseateles</taxon>
    </lineage>
</organism>
<evidence type="ECO:0000256" key="1">
    <source>
        <dbReference type="ARBA" id="ARBA00001936"/>
    </source>
</evidence>
<evidence type="ECO:0000256" key="5">
    <source>
        <dbReference type="ARBA" id="ARBA00022842"/>
    </source>
</evidence>
<feature type="region of interest" description="Disordered" evidence="7">
    <location>
        <begin position="1"/>
        <end position="33"/>
    </location>
</feature>
<dbReference type="InterPro" id="IPR000086">
    <property type="entry name" value="NUDIX_hydrolase_dom"/>
</dbReference>
<dbReference type="InterPro" id="IPR015797">
    <property type="entry name" value="NUDIX_hydrolase-like_dom_sf"/>
</dbReference>
<evidence type="ECO:0000256" key="3">
    <source>
        <dbReference type="ARBA" id="ARBA00022723"/>
    </source>
</evidence>
<proteinExistence type="predicted"/>
<protein>
    <submittedName>
        <fullName evidence="9">8-oxo-dGTP pyrophosphatase MutT (NUDIX family)</fullName>
    </submittedName>
</protein>
<dbReference type="EMBL" id="JACHXO010000002">
    <property type="protein sequence ID" value="MBB3194210.1"/>
    <property type="molecule type" value="Genomic_DNA"/>
</dbReference>
<dbReference type="RefSeq" id="WP_088450128.1">
    <property type="nucleotide sequence ID" value="NZ_JACHXO010000002.1"/>
</dbReference>
<keyword evidence="10" id="KW-1185">Reference proteome</keyword>
<gene>
    <name evidence="9" type="ORF">FHS28_001595</name>
</gene>
<dbReference type="Proteomes" id="UP000574369">
    <property type="component" value="Unassembled WGS sequence"/>
</dbReference>
<evidence type="ECO:0000259" key="8">
    <source>
        <dbReference type="PROSITE" id="PS51462"/>
    </source>
</evidence>
<feature type="domain" description="Nudix hydrolase" evidence="8">
    <location>
        <begin position="91"/>
        <end position="222"/>
    </location>
</feature>
<accession>A0ABR6GQ29</accession>
<name>A0ABR6GQ29_9BURK</name>
<evidence type="ECO:0000256" key="4">
    <source>
        <dbReference type="ARBA" id="ARBA00022801"/>
    </source>
</evidence>
<dbReference type="Pfam" id="PF00293">
    <property type="entry name" value="NUDIX"/>
    <property type="match status" value="1"/>
</dbReference>
<keyword evidence="5" id="KW-0460">Magnesium</keyword>
<keyword evidence="6" id="KW-0464">Manganese</keyword>
<evidence type="ECO:0000256" key="6">
    <source>
        <dbReference type="ARBA" id="ARBA00023211"/>
    </source>
</evidence>
<evidence type="ECO:0000256" key="7">
    <source>
        <dbReference type="SAM" id="MobiDB-lite"/>
    </source>
</evidence>
<comment type="cofactor">
    <cofactor evidence="1">
        <name>Mn(2+)</name>
        <dbReference type="ChEBI" id="CHEBI:29035"/>
    </cofactor>
</comment>
<keyword evidence="3" id="KW-0479">Metal-binding</keyword>
<dbReference type="PROSITE" id="PS51462">
    <property type="entry name" value="NUDIX"/>
    <property type="match status" value="1"/>
</dbReference>
<evidence type="ECO:0000313" key="10">
    <source>
        <dbReference type="Proteomes" id="UP000574369"/>
    </source>
</evidence>
<evidence type="ECO:0000313" key="9">
    <source>
        <dbReference type="EMBL" id="MBB3194210.1"/>
    </source>
</evidence>
<dbReference type="PANTHER" id="PTHR12992">
    <property type="entry name" value="NUDIX HYDROLASE"/>
    <property type="match status" value="1"/>
</dbReference>
<reference evidence="9 10" key="1">
    <citation type="submission" date="2020-08" db="EMBL/GenBank/DDBJ databases">
        <title>Genomic Encyclopedia of Type Strains, Phase III (KMG-III): the genomes of soil and plant-associated and newly described type strains.</title>
        <authorList>
            <person name="Whitman W."/>
        </authorList>
    </citation>
    <scope>NUCLEOTIDE SEQUENCE [LARGE SCALE GENOMIC DNA]</scope>
    <source>
        <strain evidence="9 10">CECT 7247</strain>
    </source>
</reference>
<dbReference type="SUPFAM" id="SSF55811">
    <property type="entry name" value="Nudix"/>
    <property type="match status" value="1"/>
</dbReference>
<dbReference type="PANTHER" id="PTHR12992:SF11">
    <property type="entry name" value="MITOCHONDRIAL COENZYME A DIPHOSPHATASE NUDT8"/>
    <property type="match status" value="1"/>
</dbReference>